<accession>A0A852MFP3</accession>
<evidence type="ECO:0000256" key="6">
    <source>
        <dbReference type="ARBA" id="ARBA00023242"/>
    </source>
</evidence>
<evidence type="ECO:0000313" key="9">
    <source>
        <dbReference type="EMBL" id="NXX98957.1"/>
    </source>
</evidence>
<evidence type="ECO:0000256" key="2">
    <source>
        <dbReference type="ARBA" id="ARBA00004584"/>
    </source>
</evidence>
<evidence type="ECO:0000256" key="4">
    <source>
        <dbReference type="ARBA" id="ARBA00016395"/>
    </source>
</evidence>
<feature type="non-terminal residue" evidence="9">
    <location>
        <position position="276"/>
    </location>
</feature>
<dbReference type="EMBL" id="WBNK01002733">
    <property type="protein sequence ID" value="NXX98957.1"/>
    <property type="molecule type" value="Genomic_DNA"/>
</dbReference>
<evidence type="ECO:0000256" key="3">
    <source>
        <dbReference type="ARBA" id="ARBA00007321"/>
    </source>
</evidence>
<gene>
    <name evidence="9" type="primary">Cenpo</name>
    <name evidence="9" type="ORF">CENBEN_R01348</name>
</gene>
<dbReference type="PANTHER" id="PTHR14582:SF1">
    <property type="entry name" value="CENTROMERE PROTEIN O"/>
    <property type="match status" value="1"/>
</dbReference>
<protein>
    <recommendedName>
        <fullName evidence="4">Centromere protein O</fullName>
    </recommendedName>
</protein>
<dbReference type="GO" id="GO:0031511">
    <property type="term" value="C:Mis6-Sim4 complex"/>
    <property type="evidence" value="ECO:0007669"/>
    <property type="project" value="TreeGrafter"/>
</dbReference>
<comment type="subcellular location">
    <subcellularLocation>
        <location evidence="2">Chromosome</location>
        <location evidence="2">Centromere</location>
    </subcellularLocation>
    <subcellularLocation>
        <location evidence="1">Nucleus</location>
    </subcellularLocation>
</comment>
<feature type="non-terminal residue" evidence="9">
    <location>
        <position position="1"/>
    </location>
</feature>
<evidence type="ECO:0000256" key="5">
    <source>
        <dbReference type="ARBA" id="ARBA00022454"/>
    </source>
</evidence>
<dbReference type="Pfam" id="PF09496">
    <property type="entry name" value="CENP-O"/>
    <property type="match status" value="1"/>
</dbReference>
<keyword evidence="7" id="KW-0137">Centromere</keyword>
<keyword evidence="8" id="KW-0175">Coiled coil</keyword>
<evidence type="ECO:0000256" key="8">
    <source>
        <dbReference type="SAM" id="Coils"/>
    </source>
</evidence>
<dbReference type="AlphaFoldDB" id="A0A852MFP3"/>
<keyword evidence="6" id="KW-0539">Nucleus</keyword>
<sequence>GVYAYLEMLGAQAHEAALKQEEKEQQEEKLDRLKKRVEELRLQRDKLRAKVDLQEKRNLGKEGFVSEPAQPSAQSVIEWKIRSLRALLQIFYLTGISGKPTKQGVCFCISTAYEGTYLDTYHVDLLTTADVQIYRHSIPVFIPLGQIAKKYLQTDIRRFLAVLSEHLNAYAGRRFQVEQLQEHFSEQIEGPLQKNSLCNLLVFKYNMSSESKTFLLNAKLLYGDICSSLPTEVTVSCSPDAPAFLTEVAAAHSDLFRRMALHKAFHSISTAGSMEA</sequence>
<comment type="caution">
    <text evidence="9">The sequence shown here is derived from an EMBL/GenBank/DDBJ whole genome shotgun (WGS) entry which is preliminary data.</text>
</comment>
<dbReference type="GO" id="GO:0005634">
    <property type="term" value="C:nucleus"/>
    <property type="evidence" value="ECO:0007669"/>
    <property type="project" value="UniProtKB-SubCell"/>
</dbReference>
<reference evidence="9 10" key="1">
    <citation type="submission" date="2020-02" db="EMBL/GenBank/DDBJ databases">
        <title>Bird 10,000 Genomes (B10K) Project - Family phase.</title>
        <authorList>
            <person name="Zhang G."/>
        </authorList>
    </citation>
    <scope>NUCLEOTIDE SEQUENCE [LARGE SCALE GENOMIC DNA]</scope>
    <source>
        <strain evidence="9">B10K-DU-017-21</strain>
    </source>
</reference>
<keyword evidence="10" id="KW-1185">Reference proteome</keyword>
<dbReference type="Proteomes" id="UP000632886">
    <property type="component" value="Unassembled WGS sequence"/>
</dbReference>
<name>A0A852MFP3_9AVES</name>
<dbReference type="CDD" id="cd23835">
    <property type="entry name" value="DRWD-N_CENP-O"/>
    <property type="match status" value="1"/>
</dbReference>
<feature type="coiled-coil region" evidence="8">
    <location>
        <begin position="11"/>
        <end position="57"/>
    </location>
</feature>
<dbReference type="CDD" id="cd23836">
    <property type="entry name" value="DRWD-C_CENP-O"/>
    <property type="match status" value="1"/>
</dbReference>
<evidence type="ECO:0000256" key="1">
    <source>
        <dbReference type="ARBA" id="ARBA00004123"/>
    </source>
</evidence>
<evidence type="ECO:0000256" key="7">
    <source>
        <dbReference type="ARBA" id="ARBA00023328"/>
    </source>
</evidence>
<organism evidence="9 10">
    <name type="scientific">Centropus bengalensis</name>
    <name type="common">lesser coucal</name>
    <dbReference type="NCBI Taxonomy" id="1463675"/>
    <lineage>
        <taxon>Eukaryota</taxon>
        <taxon>Metazoa</taxon>
        <taxon>Chordata</taxon>
        <taxon>Craniata</taxon>
        <taxon>Vertebrata</taxon>
        <taxon>Euteleostomi</taxon>
        <taxon>Archelosauria</taxon>
        <taxon>Archosauria</taxon>
        <taxon>Dinosauria</taxon>
        <taxon>Saurischia</taxon>
        <taxon>Theropoda</taxon>
        <taxon>Coelurosauria</taxon>
        <taxon>Aves</taxon>
        <taxon>Neognathae</taxon>
        <taxon>Neoaves</taxon>
        <taxon>Otidimorphae</taxon>
        <taxon>Cuculiformes</taxon>
        <taxon>Centropidae</taxon>
        <taxon>Centropus</taxon>
    </lineage>
</organism>
<keyword evidence="5" id="KW-0158">Chromosome</keyword>
<dbReference type="PANTHER" id="PTHR14582">
    <property type="entry name" value="INNER KINETOCHORE SUBUNIT MAL2"/>
    <property type="match status" value="1"/>
</dbReference>
<dbReference type="InterPro" id="IPR018464">
    <property type="entry name" value="CENP-O"/>
</dbReference>
<proteinExistence type="inferred from homology"/>
<comment type="similarity">
    <text evidence="3">Belongs to the CENP-O/MCM21 family.</text>
</comment>
<evidence type="ECO:0000313" key="10">
    <source>
        <dbReference type="Proteomes" id="UP000632886"/>
    </source>
</evidence>